<evidence type="ECO:0000313" key="3">
    <source>
        <dbReference type="Proteomes" id="UP000664277"/>
    </source>
</evidence>
<dbReference type="AlphaFoldDB" id="A0A8J7TN81"/>
<comment type="caution">
    <text evidence="2">The sequence shown here is derived from an EMBL/GenBank/DDBJ whole genome shotgun (WGS) entry which is preliminary data.</text>
</comment>
<evidence type="ECO:0000256" key="1">
    <source>
        <dbReference type="SAM" id="MobiDB-lite"/>
    </source>
</evidence>
<proteinExistence type="predicted"/>
<dbReference type="Proteomes" id="UP000664277">
    <property type="component" value="Unassembled WGS sequence"/>
</dbReference>
<organism evidence="2 3">
    <name type="scientific">Candidatus Obscuribacter phosphatis</name>
    <dbReference type="NCBI Taxonomy" id="1906157"/>
    <lineage>
        <taxon>Bacteria</taxon>
        <taxon>Bacillati</taxon>
        <taxon>Candidatus Melainabacteria</taxon>
        <taxon>Candidatus Obscuribacterales</taxon>
        <taxon>Candidatus Obscuribacteraceae</taxon>
        <taxon>Candidatus Obscuribacter</taxon>
    </lineage>
</organism>
<feature type="compositionally biased region" description="Basic and acidic residues" evidence="1">
    <location>
        <begin position="8"/>
        <end position="25"/>
    </location>
</feature>
<name>A0A8J7TN81_9BACT</name>
<feature type="compositionally biased region" description="Low complexity" evidence="1">
    <location>
        <begin position="45"/>
        <end position="58"/>
    </location>
</feature>
<evidence type="ECO:0000313" key="2">
    <source>
        <dbReference type="EMBL" id="MBN8661550.1"/>
    </source>
</evidence>
<gene>
    <name evidence="2" type="ORF">J0M35_14390</name>
</gene>
<accession>A0A8J7TN81</accession>
<protein>
    <submittedName>
        <fullName evidence="2">Uncharacterized protein</fullName>
    </submittedName>
</protein>
<reference evidence="2" key="1">
    <citation type="submission" date="2021-02" db="EMBL/GenBank/DDBJ databases">
        <title>Genome-Resolved Metagenomics of a Microbial Community Performing Photosynthetic Biological Nutrient Removal.</title>
        <authorList>
            <person name="Mcdaniel E.A."/>
        </authorList>
    </citation>
    <scope>NUCLEOTIDE SEQUENCE</scope>
    <source>
        <strain evidence="2">UWPOB_OBS1</strain>
    </source>
</reference>
<dbReference type="EMBL" id="JAFLCK010000021">
    <property type="protein sequence ID" value="MBN8661550.1"/>
    <property type="molecule type" value="Genomic_DNA"/>
</dbReference>
<sequence length="374" mass="42204">MADNPQDNNRRPEPNFDLVTGDKRTGPRPTLGDPLDLLRQKPEVKPQQQQERPAVQPQDRPIVRPADQPLPPVSERLALNITGKTLELSYNDKDFDKKLSYAGKYHSRDFDNLKITDMPPGVKITPWVDSKGYFFYFNDGTAKPKEFHYFPPNLQFLTTPKDSTDLTKLRNDVMIAYNKDISQTVTAETQGAGGFLDFNRQTDPNRDGAASAFQYYQRMSGLSDRSLNTLETTLREGVRTSDNPYLKIWLADVYMAQAMKGIVGQALTGQPVDLKDPVLMRKLDDAISLNRAARMSSDNTLGDNGMKRQGNGYLPMMPYNPYWDRRANGFYGFWGGSGDQAAYREAALTTLKGLIQSNTIPRLELPPALPPRRF</sequence>
<feature type="region of interest" description="Disordered" evidence="1">
    <location>
        <begin position="1"/>
        <end position="71"/>
    </location>
</feature>